<protein>
    <submittedName>
        <fullName evidence="1">Uncharacterized protein</fullName>
    </submittedName>
</protein>
<evidence type="ECO:0000313" key="1">
    <source>
        <dbReference type="EMBL" id="TQE93270.1"/>
    </source>
</evidence>
<dbReference type="InParanoid" id="A0A540V917"/>
<dbReference type="RefSeq" id="WP_141612368.1">
    <property type="nucleotide sequence ID" value="NZ_VIGC02000044.1"/>
</dbReference>
<comment type="caution">
    <text evidence="1">The sequence shown here is derived from an EMBL/GenBank/DDBJ whole genome shotgun (WGS) entry which is preliminary data.</text>
</comment>
<organism evidence="1 2">
    <name type="scientific">Litorilinea aerophila</name>
    <dbReference type="NCBI Taxonomy" id="1204385"/>
    <lineage>
        <taxon>Bacteria</taxon>
        <taxon>Bacillati</taxon>
        <taxon>Chloroflexota</taxon>
        <taxon>Caldilineae</taxon>
        <taxon>Caldilineales</taxon>
        <taxon>Caldilineaceae</taxon>
        <taxon>Litorilinea</taxon>
    </lineage>
</organism>
<dbReference type="OrthoDB" id="2484600at2"/>
<dbReference type="AlphaFoldDB" id="A0A540V917"/>
<sequence>MRTATTGQPALVLNRAADGGRVAYLAADLDRCFARYRLPDHGDLLANLVRWADGDARPLIVEGSGLLDCHLYRQPGRLIVHLVNLTAAGYIPVDQLVETGPYRVHLRLPDGTAQVTVQSLVRGEPIDTAVIDGWAQWTVPSILDHEVFVVAEIS</sequence>
<name>A0A540V917_9CHLR</name>
<dbReference type="Proteomes" id="UP000317371">
    <property type="component" value="Unassembled WGS sequence"/>
</dbReference>
<keyword evidence="2" id="KW-1185">Reference proteome</keyword>
<dbReference type="EMBL" id="VIGC01000044">
    <property type="protein sequence ID" value="TQE93270.1"/>
    <property type="molecule type" value="Genomic_DNA"/>
</dbReference>
<gene>
    <name evidence="1" type="ORF">FKZ61_22225</name>
</gene>
<evidence type="ECO:0000313" key="2">
    <source>
        <dbReference type="Proteomes" id="UP000317371"/>
    </source>
</evidence>
<accession>A0A540V917</accession>
<reference evidence="1 2" key="1">
    <citation type="submission" date="2019-06" db="EMBL/GenBank/DDBJ databases">
        <title>Genome sequence of Litorilinea aerophila BAA-2444.</title>
        <authorList>
            <person name="Maclea K.S."/>
            <person name="Maurais E.G."/>
            <person name="Iannazzi L.C."/>
        </authorList>
    </citation>
    <scope>NUCLEOTIDE SEQUENCE [LARGE SCALE GENOMIC DNA]</scope>
    <source>
        <strain evidence="1 2">ATCC BAA-2444</strain>
    </source>
</reference>
<proteinExistence type="predicted"/>